<evidence type="ECO:0000313" key="2">
    <source>
        <dbReference type="Proteomes" id="UP001060275"/>
    </source>
</evidence>
<comment type="caution">
    <text evidence="1">The sequence shown here is derived from an EMBL/GenBank/DDBJ whole genome shotgun (WGS) entry which is preliminary data.</text>
</comment>
<dbReference type="Proteomes" id="UP001060275">
    <property type="component" value="Unassembled WGS sequence"/>
</dbReference>
<proteinExistence type="predicted"/>
<evidence type="ECO:0000313" key="1">
    <source>
        <dbReference type="EMBL" id="MCP8886082.1"/>
    </source>
</evidence>
<dbReference type="EMBL" id="JAMWDU010000001">
    <property type="protein sequence ID" value="MCP8886082.1"/>
    <property type="molecule type" value="Genomic_DNA"/>
</dbReference>
<organism evidence="1 2">
    <name type="scientific">Devosia ureilytica</name>
    <dbReference type="NCBI Taxonomy" id="2952754"/>
    <lineage>
        <taxon>Bacteria</taxon>
        <taxon>Pseudomonadati</taxon>
        <taxon>Pseudomonadota</taxon>
        <taxon>Alphaproteobacteria</taxon>
        <taxon>Hyphomicrobiales</taxon>
        <taxon>Devosiaceae</taxon>
        <taxon>Devosia</taxon>
    </lineage>
</organism>
<dbReference type="AlphaFoldDB" id="A0A9Q4AM09"/>
<sequence>MTDAQDLERGLARLVRQIADRRLPGVARAVHEGAPALLVDDSPFATMLDATTVALACPADQKVLLMDISPDLYFETEAFIGRNLVLLRLDRVDDEELSLRLHDAWEYVAPNRLRKYVD</sequence>
<gene>
    <name evidence="1" type="ORF">NF348_03095</name>
</gene>
<keyword evidence="2" id="KW-1185">Reference proteome</keyword>
<reference evidence="1" key="1">
    <citation type="submission" date="2022-06" db="EMBL/GenBank/DDBJ databases">
        <title>Devosia sp. XJ19-45 genome assembly.</title>
        <authorList>
            <person name="Li B."/>
            <person name="Cai M."/>
            <person name="Nie G."/>
            <person name="Li W."/>
        </authorList>
    </citation>
    <scope>NUCLEOTIDE SEQUENCE</scope>
    <source>
        <strain evidence="1">XJ19-45</strain>
    </source>
</reference>
<name>A0A9Q4AM09_9HYPH</name>
<protein>
    <submittedName>
        <fullName evidence="1">Uncharacterized protein</fullName>
    </submittedName>
</protein>
<accession>A0A9Q4AM09</accession>
<dbReference type="RefSeq" id="WP_254672729.1">
    <property type="nucleotide sequence ID" value="NZ_JAMWDU010000001.1"/>
</dbReference>